<reference evidence="10 11" key="1">
    <citation type="journal article" date="2017" name="ISME J.">
        <title>Potential for microbial H2 and metal transformations associated with novel bacteria and archaea in deep terrestrial subsurface sediments.</title>
        <authorList>
            <person name="Hernsdorf A.W."/>
            <person name="Amano Y."/>
            <person name="Miyakawa K."/>
            <person name="Ise K."/>
            <person name="Suzuki Y."/>
            <person name="Anantharaman K."/>
            <person name="Probst A."/>
            <person name="Burstein D."/>
            <person name="Thomas B.C."/>
            <person name="Banfield J.F."/>
        </authorList>
    </citation>
    <scope>NUCLEOTIDE SEQUENCE [LARGE SCALE GENOMIC DNA]</scope>
    <source>
        <strain evidence="10">HGW-Falkowbacteria-1</strain>
    </source>
</reference>
<keyword evidence="7 8" id="KW-0472">Membrane</keyword>
<keyword evidence="4" id="KW-0997">Cell inner membrane</keyword>
<dbReference type="GO" id="GO:0005886">
    <property type="term" value="C:plasma membrane"/>
    <property type="evidence" value="ECO:0007669"/>
    <property type="project" value="UniProtKB-SubCell"/>
</dbReference>
<comment type="subcellular location">
    <subcellularLocation>
        <location evidence="1">Cell inner membrane</location>
        <topology evidence="1">Multi-pass membrane protein</topology>
    </subcellularLocation>
</comment>
<dbReference type="FunFam" id="1.20.81.30:FF:000001">
    <property type="entry name" value="Type II secretion system protein F"/>
    <property type="match status" value="1"/>
</dbReference>
<evidence type="ECO:0000256" key="5">
    <source>
        <dbReference type="ARBA" id="ARBA00022692"/>
    </source>
</evidence>
<comment type="caution">
    <text evidence="10">The sequence shown here is derived from an EMBL/GenBank/DDBJ whole genome shotgun (WGS) entry which is preliminary data.</text>
</comment>
<proteinExistence type="inferred from homology"/>
<feature type="domain" description="Type II secretion system protein GspF" evidence="9">
    <location>
        <begin position="68"/>
        <end position="191"/>
    </location>
</feature>
<dbReference type="InterPro" id="IPR003004">
    <property type="entry name" value="GspF/PilC"/>
</dbReference>
<keyword evidence="6 8" id="KW-1133">Transmembrane helix</keyword>
<feature type="transmembrane region" description="Helical" evidence="8">
    <location>
        <begin position="221"/>
        <end position="240"/>
    </location>
</feature>
<evidence type="ECO:0000256" key="3">
    <source>
        <dbReference type="ARBA" id="ARBA00022475"/>
    </source>
</evidence>
<dbReference type="InterPro" id="IPR018076">
    <property type="entry name" value="T2SS_GspF_dom"/>
</dbReference>
<dbReference type="AlphaFoldDB" id="A0A2N2EAP4"/>
<protein>
    <recommendedName>
        <fullName evidence="9">Type II secretion system protein GspF domain-containing protein</fullName>
    </recommendedName>
</protein>
<dbReference type="PANTHER" id="PTHR30012:SF0">
    <property type="entry name" value="TYPE II SECRETION SYSTEM PROTEIN F-RELATED"/>
    <property type="match status" value="1"/>
</dbReference>
<evidence type="ECO:0000313" key="10">
    <source>
        <dbReference type="EMBL" id="PKM91790.1"/>
    </source>
</evidence>
<gene>
    <name evidence="10" type="ORF">CVU82_01110</name>
</gene>
<keyword evidence="3" id="KW-1003">Cell membrane</keyword>
<evidence type="ECO:0000256" key="4">
    <source>
        <dbReference type="ARBA" id="ARBA00022519"/>
    </source>
</evidence>
<accession>A0A2N2EAP4</accession>
<evidence type="ECO:0000313" key="11">
    <source>
        <dbReference type="Proteomes" id="UP000233517"/>
    </source>
</evidence>
<evidence type="ECO:0000259" key="9">
    <source>
        <dbReference type="Pfam" id="PF00482"/>
    </source>
</evidence>
<feature type="transmembrane region" description="Helical" evidence="8">
    <location>
        <begin position="374"/>
        <end position="395"/>
    </location>
</feature>
<dbReference type="PANTHER" id="PTHR30012">
    <property type="entry name" value="GENERAL SECRETION PATHWAY PROTEIN"/>
    <property type="match status" value="1"/>
</dbReference>
<dbReference type="PRINTS" id="PR00812">
    <property type="entry name" value="BCTERIALGSPF"/>
</dbReference>
<dbReference type="Proteomes" id="UP000233517">
    <property type="component" value="Unassembled WGS sequence"/>
</dbReference>
<dbReference type="EMBL" id="PHAI01000001">
    <property type="protein sequence ID" value="PKM91790.1"/>
    <property type="molecule type" value="Genomic_DNA"/>
</dbReference>
<keyword evidence="5 8" id="KW-0812">Transmembrane</keyword>
<evidence type="ECO:0000256" key="8">
    <source>
        <dbReference type="SAM" id="Phobius"/>
    </source>
</evidence>
<evidence type="ECO:0000256" key="2">
    <source>
        <dbReference type="ARBA" id="ARBA00005745"/>
    </source>
</evidence>
<dbReference type="Gene3D" id="1.20.81.30">
    <property type="entry name" value="Type II secretion system (T2SS), domain F"/>
    <property type="match status" value="2"/>
</dbReference>
<feature type="transmembrane region" description="Helical" evidence="8">
    <location>
        <begin position="168"/>
        <end position="190"/>
    </location>
</feature>
<feature type="domain" description="Type II secretion system protein GspF" evidence="9">
    <location>
        <begin position="271"/>
        <end position="393"/>
    </location>
</feature>
<evidence type="ECO:0000256" key="7">
    <source>
        <dbReference type="ARBA" id="ARBA00023136"/>
    </source>
</evidence>
<dbReference type="Pfam" id="PF00482">
    <property type="entry name" value="T2SSF"/>
    <property type="match status" value="2"/>
</dbReference>
<evidence type="ECO:0000256" key="6">
    <source>
        <dbReference type="ARBA" id="ARBA00022989"/>
    </source>
</evidence>
<sequence>MSIFNYKAENKKGKIKSGQIVAVSENDAIRRLNKKMFKVKKIKEVSNSLMVKINNKLTPIKNKDLVIFSRQFAVMISAHVTVTEALYTIIEQTENAHFKNIISGIAYNVDGGALLSDALKQNNHIFSDFYCNLIKAGETSGKLDEILSYLADEMEKDFDMLNKFKGAMIYPAFILSGLVAVGVVFIFFVLPELTTMLQETGATLPLPTRIVISITEFGQKYYLAIVIAVVAFIFLFRMFLKTNFGRRKFDYLLIKLPSIGKLFQLIYLVRFCRSLSTLLKGGVSVNKSLAIVGDILNSTVYKDIIKETINNVSEGGSIISALEDSDYVPKMIPEMMSVGEKTGRLDDILEEVAKFYDKDVRNKLNNISAIIEPAIMVIMGLGVGIMVAAIILPMYNMASQF</sequence>
<dbReference type="InterPro" id="IPR042094">
    <property type="entry name" value="T2SS_GspF_sf"/>
</dbReference>
<evidence type="ECO:0000256" key="1">
    <source>
        <dbReference type="ARBA" id="ARBA00004429"/>
    </source>
</evidence>
<comment type="similarity">
    <text evidence="2">Belongs to the GSP F family.</text>
</comment>
<organism evidence="10 11">
    <name type="scientific">Candidatus Falkowbacteria bacterium HGW-Falkowbacteria-1</name>
    <dbReference type="NCBI Taxonomy" id="2013768"/>
    <lineage>
        <taxon>Bacteria</taxon>
        <taxon>Candidatus Falkowiibacteriota</taxon>
    </lineage>
</organism>
<name>A0A2N2EAP4_9BACT</name>